<dbReference type="GO" id="GO:0051287">
    <property type="term" value="F:NAD binding"/>
    <property type="evidence" value="ECO:0007669"/>
    <property type="project" value="InterPro"/>
</dbReference>
<accession>A0A0P6XPP2</accession>
<evidence type="ECO:0000256" key="1">
    <source>
        <dbReference type="ARBA" id="ARBA00009080"/>
    </source>
</evidence>
<dbReference type="PIRSF" id="PIRSF000103">
    <property type="entry name" value="HIBADH"/>
    <property type="match status" value="1"/>
</dbReference>
<dbReference type="SUPFAM" id="SSF48179">
    <property type="entry name" value="6-phosphogluconate dehydrogenase C-terminal domain-like"/>
    <property type="match status" value="1"/>
</dbReference>
<dbReference type="GO" id="GO:0050661">
    <property type="term" value="F:NADP binding"/>
    <property type="evidence" value="ECO:0007669"/>
    <property type="project" value="InterPro"/>
</dbReference>
<dbReference type="Gene3D" id="1.10.1040.10">
    <property type="entry name" value="N-(1-d-carboxylethyl)-l-norvaline Dehydrogenase, domain 2"/>
    <property type="match status" value="1"/>
</dbReference>
<dbReference type="InterPro" id="IPR006115">
    <property type="entry name" value="6PGDH_NADP-bd"/>
</dbReference>
<protein>
    <recommendedName>
        <fullName evidence="9">2-hydroxy-3-oxopropionate reductase</fullName>
    </recommendedName>
</protein>
<dbReference type="PATRIC" id="fig|229920.5.peg.2753"/>
<feature type="domain" description="3-hydroxyisobutyrate dehydrogenase-like NAD-binding" evidence="6">
    <location>
        <begin position="154"/>
        <end position="273"/>
    </location>
</feature>
<feature type="active site" evidence="4">
    <location>
        <position position="160"/>
    </location>
</feature>
<dbReference type="STRING" id="229920.ADM99_12150"/>
<comment type="caution">
    <text evidence="7">The sequence shown here is derived from an EMBL/GenBank/DDBJ whole genome shotgun (WGS) entry which is preliminary data.</text>
</comment>
<organism evidence="7 8">
    <name type="scientific">Leptolinea tardivitalis</name>
    <dbReference type="NCBI Taxonomy" id="229920"/>
    <lineage>
        <taxon>Bacteria</taxon>
        <taxon>Bacillati</taxon>
        <taxon>Chloroflexota</taxon>
        <taxon>Anaerolineae</taxon>
        <taxon>Anaerolineales</taxon>
        <taxon>Anaerolineaceae</taxon>
        <taxon>Leptolinea</taxon>
    </lineage>
</organism>
<dbReference type="Proteomes" id="UP000050430">
    <property type="component" value="Unassembled WGS sequence"/>
</dbReference>
<dbReference type="SUPFAM" id="SSF51735">
    <property type="entry name" value="NAD(P)-binding Rossmann-fold domains"/>
    <property type="match status" value="1"/>
</dbReference>
<dbReference type="Pfam" id="PF03446">
    <property type="entry name" value="NAD_binding_2"/>
    <property type="match status" value="1"/>
</dbReference>
<evidence type="ECO:0000259" key="5">
    <source>
        <dbReference type="Pfam" id="PF03446"/>
    </source>
</evidence>
<sequence length="284" mass="29664">MGKSMARNILKAGFPLVVHNRSRGAVDELVSEGAEPAVSPADVARRVDVVFTNLPDSPDVLKVALGKDGVIEGAHKGLIFIDNSTIKPDAAREIASRLAEAGVASLDAPVSGGDIGARNGTLTIMVGGSAEALETVMPVLQAVGKTITHIGEPGAGQIAKAANQIMVAAQMVAMGELMIFTQKCGADPRKVIEAIKAGAAQCWTLDVKPQRLFEGNRNPGFKSRMQSKDLGIVMDTARTYGIPLPGTAIANQLFQAMVDNGLGDQDNSSVISIIEMLAGEKLKI</sequence>
<dbReference type="AlphaFoldDB" id="A0A0P6XPP2"/>
<feature type="domain" description="6-phosphogluconate dehydrogenase NADP-binding" evidence="5">
    <location>
        <begin position="1"/>
        <end position="151"/>
    </location>
</feature>
<keyword evidence="2" id="KW-0560">Oxidoreductase</keyword>
<evidence type="ECO:0000256" key="2">
    <source>
        <dbReference type="ARBA" id="ARBA00023002"/>
    </source>
</evidence>
<dbReference type="PANTHER" id="PTHR43060">
    <property type="entry name" value="3-HYDROXYISOBUTYRATE DEHYDROGENASE-LIKE 1, MITOCHONDRIAL-RELATED"/>
    <property type="match status" value="1"/>
</dbReference>
<keyword evidence="8" id="KW-1185">Reference proteome</keyword>
<reference evidence="7 8" key="1">
    <citation type="submission" date="2015-07" db="EMBL/GenBank/DDBJ databases">
        <title>Genome sequence of Leptolinea tardivitalis DSM 16556.</title>
        <authorList>
            <person name="Hemp J."/>
            <person name="Ward L.M."/>
            <person name="Pace L.A."/>
            <person name="Fischer W.W."/>
        </authorList>
    </citation>
    <scope>NUCLEOTIDE SEQUENCE [LARGE SCALE GENOMIC DNA]</scope>
    <source>
        <strain evidence="7 8">YMTK-2</strain>
    </source>
</reference>
<dbReference type="InterPro" id="IPR015815">
    <property type="entry name" value="HIBADH-related"/>
</dbReference>
<dbReference type="EMBL" id="LGCK01000012">
    <property type="protein sequence ID" value="KPL71189.1"/>
    <property type="molecule type" value="Genomic_DNA"/>
</dbReference>
<evidence type="ECO:0000256" key="4">
    <source>
        <dbReference type="PIRSR" id="PIRSR000103-1"/>
    </source>
</evidence>
<evidence type="ECO:0000256" key="3">
    <source>
        <dbReference type="ARBA" id="ARBA00023027"/>
    </source>
</evidence>
<dbReference type="InterPro" id="IPR036291">
    <property type="entry name" value="NAD(P)-bd_dom_sf"/>
</dbReference>
<evidence type="ECO:0000313" key="8">
    <source>
        <dbReference type="Proteomes" id="UP000050430"/>
    </source>
</evidence>
<dbReference type="InterPro" id="IPR029154">
    <property type="entry name" value="HIBADH-like_NADP-bd"/>
</dbReference>
<evidence type="ECO:0000313" key="7">
    <source>
        <dbReference type="EMBL" id="KPL71189.1"/>
    </source>
</evidence>
<comment type="similarity">
    <text evidence="1">Belongs to the HIBADH-related family.</text>
</comment>
<dbReference type="Pfam" id="PF14833">
    <property type="entry name" value="NAD_binding_11"/>
    <property type="match status" value="1"/>
</dbReference>
<gene>
    <name evidence="7" type="ORF">ADM99_12150</name>
</gene>
<dbReference type="Gene3D" id="3.40.50.720">
    <property type="entry name" value="NAD(P)-binding Rossmann-like Domain"/>
    <property type="match status" value="1"/>
</dbReference>
<dbReference type="GO" id="GO:0016491">
    <property type="term" value="F:oxidoreductase activity"/>
    <property type="evidence" value="ECO:0007669"/>
    <property type="project" value="UniProtKB-KW"/>
</dbReference>
<dbReference type="InterPro" id="IPR013328">
    <property type="entry name" value="6PGD_dom2"/>
</dbReference>
<name>A0A0P6XPP2_9CHLR</name>
<dbReference type="PANTHER" id="PTHR43060:SF15">
    <property type="entry name" value="3-HYDROXYISOBUTYRATE DEHYDROGENASE-LIKE 1, MITOCHONDRIAL-RELATED"/>
    <property type="match status" value="1"/>
</dbReference>
<evidence type="ECO:0000259" key="6">
    <source>
        <dbReference type="Pfam" id="PF14833"/>
    </source>
</evidence>
<keyword evidence="3" id="KW-0520">NAD</keyword>
<dbReference type="InterPro" id="IPR008927">
    <property type="entry name" value="6-PGluconate_DH-like_C_sf"/>
</dbReference>
<evidence type="ECO:0008006" key="9">
    <source>
        <dbReference type="Google" id="ProtNLM"/>
    </source>
</evidence>
<proteinExistence type="inferred from homology"/>